<keyword evidence="2" id="KW-1185">Reference proteome</keyword>
<evidence type="ECO:0000313" key="1">
    <source>
        <dbReference type="EMBL" id="GBP82191.1"/>
    </source>
</evidence>
<comment type="caution">
    <text evidence="1">The sequence shown here is derived from an EMBL/GenBank/DDBJ whole genome shotgun (WGS) entry which is preliminary data.</text>
</comment>
<dbReference type="AlphaFoldDB" id="A0A4C1Z0D0"/>
<name>A0A4C1Z0D0_EUMVA</name>
<sequence>MSVFSFFAPNYSAYFIAKAFRKSISHRRKEGRPLSANSQYVPRSLRREKYNPRCARQISSGSVYCPSRRNITQPALLLHHACPVNNAGRRRREAEIWHRVCQVATRRTDGRIVVLMSPAGAELSIVAVSVVVFVEPLQGRYPSVVLGFGLKRSTPARHGREPPKIVVTDAASTSRFQFLCALRDTKHG</sequence>
<gene>
    <name evidence="1" type="ORF">EVAR_62714_1</name>
</gene>
<accession>A0A4C1Z0D0</accession>
<protein>
    <submittedName>
        <fullName evidence="1">Uncharacterized protein</fullName>
    </submittedName>
</protein>
<organism evidence="1 2">
    <name type="scientific">Eumeta variegata</name>
    <name type="common">Bagworm moth</name>
    <name type="synonym">Eumeta japonica</name>
    <dbReference type="NCBI Taxonomy" id="151549"/>
    <lineage>
        <taxon>Eukaryota</taxon>
        <taxon>Metazoa</taxon>
        <taxon>Ecdysozoa</taxon>
        <taxon>Arthropoda</taxon>
        <taxon>Hexapoda</taxon>
        <taxon>Insecta</taxon>
        <taxon>Pterygota</taxon>
        <taxon>Neoptera</taxon>
        <taxon>Endopterygota</taxon>
        <taxon>Lepidoptera</taxon>
        <taxon>Glossata</taxon>
        <taxon>Ditrysia</taxon>
        <taxon>Tineoidea</taxon>
        <taxon>Psychidae</taxon>
        <taxon>Oiketicinae</taxon>
        <taxon>Eumeta</taxon>
    </lineage>
</organism>
<evidence type="ECO:0000313" key="2">
    <source>
        <dbReference type="Proteomes" id="UP000299102"/>
    </source>
</evidence>
<dbReference type="EMBL" id="BGZK01001553">
    <property type="protein sequence ID" value="GBP82191.1"/>
    <property type="molecule type" value="Genomic_DNA"/>
</dbReference>
<reference evidence="1 2" key="1">
    <citation type="journal article" date="2019" name="Commun. Biol.">
        <title>The bagworm genome reveals a unique fibroin gene that provides high tensile strength.</title>
        <authorList>
            <person name="Kono N."/>
            <person name="Nakamura H."/>
            <person name="Ohtoshi R."/>
            <person name="Tomita M."/>
            <person name="Numata K."/>
            <person name="Arakawa K."/>
        </authorList>
    </citation>
    <scope>NUCLEOTIDE SEQUENCE [LARGE SCALE GENOMIC DNA]</scope>
</reference>
<dbReference type="Proteomes" id="UP000299102">
    <property type="component" value="Unassembled WGS sequence"/>
</dbReference>
<proteinExistence type="predicted"/>